<feature type="region of interest" description="Disordered" evidence="1">
    <location>
        <begin position="269"/>
        <end position="290"/>
    </location>
</feature>
<evidence type="ECO:0000313" key="2">
    <source>
        <dbReference type="EMBL" id="KYF71307.1"/>
    </source>
</evidence>
<evidence type="ECO:0000256" key="1">
    <source>
        <dbReference type="SAM" id="MobiDB-lite"/>
    </source>
</evidence>
<sequence>VDAPGEPLAVDPPFAVPGVEPSQEPDRFGRPSPELYAYIDTSRTLAAAALRSVAPLVDGTRYAGEGDAEPWKTEHEGLMYALAGSYLLYGDREQASYDFTRDKALPASETCDGCLQYRRFRGEDSPLADMAHAVGQVLADRDSDALLAALIDLLENHEGELARMAGAALRIRDLAREHDRLAAEGKEAVAQLADEAPLGDELAAVLDRAVEQPGLVARLLEALASDALLAPHGSAQHAGDAVATMLRTRDQFAYNPADLNGPAINLTVGAPSTADPRTPVDPKKPRSGDNRSAMERLMQLMHDTAGVRQCNKEGAVVSVFGVTVPFVDFEECELFQIDNLAAFYLDSLLPEGHPKRSELEVKPSALALLVTDSVLESASDITGLTSHPTPAALSRLIYFGADSDRYLGLPDLDPQRHQANETTNLFISGTLEPAGTIHCPRNALGVNECSTPENLIRVRHPGTTFLIERLGLGDYLSPIVAAFAEVAPDTTGEEILIDFFSTAYRHWPGKEHGPECIKAGSPATNTEYCSEAGANSYEPLLADALQAEDVIASSVAFARMAIDPSAAVTVQRGPKAGQAWTKAQALEKLARILFSTRYAADRGMVDRWGKKKATWADGRTQEQLTVFTLIADALNGIDARFEQSSAPDAAERKGQWKRATDELVDALLAVEGSGPEARFKNRALPRMGAVVLRALREQLNARCPDRETTGRCAWAQKELGAKVVDLVSHPLFAALADVGESLRAHEPARREIERFLTAMLDADGDSGAFPALLATAVDGAQLLANDDVLAPLLRTAAVALSPAGDPDGPGAVDAGLEALKALNDDRYDRYHALDHVLPALVKPMADGRAPIQVFLDAIADVNRVDAESAAPLTAEDYRQVFGSARDFLLDETRGLEQIYAIIKDRPRE</sequence>
<dbReference type="AlphaFoldDB" id="A0A150QTG1"/>
<feature type="region of interest" description="Disordered" evidence="1">
    <location>
        <begin position="1"/>
        <end position="31"/>
    </location>
</feature>
<name>A0A150QTG1_SORCE</name>
<accession>A0A150QTG1</accession>
<gene>
    <name evidence="2" type="ORF">BE17_12430</name>
</gene>
<dbReference type="EMBL" id="JEMB01003531">
    <property type="protein sequence ID" value="KYF71307.1"/>
    <property type="molecule type" value="Genomic_DNA"/>
</dbReference>
<evidence type="ECO:0000313" key="3">
    <source>
        <dbReference type="Proteomes" id="UP000075635"/>
    </source>
</evidence>
<protein>
    <submittedName>
        <fullName evidence="2">Uncharacterized protein</fullName>
    </submittedName>
</protein>
<organism evidence="2 3">
    <name type="scientific">Sorangium cellulosum</name>
    <name type="common">Polyangium cellulosum</name>
    <dbReference type="NCBI Taxonomy" id="56"/>
    <lineage>
        <taxon>Bacteria</taxon>
        <taxon>Pseudomonadati</taxon>
        <taxon>Myxococcota</taxon>
        <taxon>Polyangia</taxon>
        <taxon>Polyangiales</taxon>
        <taxon>Polyangiaceae</taxon>
        <taxon>Sorangium</taxon>
    </lineage>
</organism>
<proteinExistence type="predicted"/>
<feature type="compositionally biased region" description="Basic and acidic residues" evidence="1">
    <location>
        <begin position="278"/>
        <end position="290"/>
    </location>
</feature>
<reference evidence="2 3" key="1">
    <citation type="submission" date="2014-02" db="EMBL/GenBank/DDBJ databases">
        <title>The small core and large imbalanced accessory genome model reveals a collaborative survival strategy of Sorangium cellulosum strains in nature.</title>
        <authorList>
            <person name="Han K."/>
            <person name="Peng R."/>
            <person name="Blom J."/>
            <person name="Li Y.-Z."/>
        </authorList>
    </citation>
    <scope>NUCLEOTIDE SEQUENCE [LARGE SCALE GENOMIC DNA]</scope>
    <source>
        <strain evidence="2 3">So0011-07</strain>
    </source>
</reference>
<dbReference type="Proteomes" id="UP000075635">
    <property type="component" value="Unassembled WGS sequence"/>
</dbReference>
<comment type="caution">
    <text evidence="2">The sequence shown here is derived from an EMBL/GenBank/DDBJ whole genome shotgun (WGS) entry which is preliminary data.</text>
</comment>
<feature type="non-terminal residue" evidence="2">
    <location>
        <position position="1"/>
    </location>
</feature>